<dbReference type="AlphaFoldDB" id="A0A6H1ZZ82"/>
<proteinExistence type="predicted"/>
<accession>A0A6H1ZZ82</accession>
<gene>
    <name evidence="1" type="ORF">TM448A02853_0006</name>
</gene>
<name>A0A6H1ZZ82_9ZZZZ</name>
<reference evidence="1" key="1">
    <citation type="submission" date="2020-03" db="EMBL/GenBank/DDBJ databases">
        <title>The deep terrestrial virosphere.</title>
        <authorList>
            <person name="Holmfeldt K."/>
            <person name="Nilsson E."/>
            <person name="Simone D."/>
            <person name="Lopez-Fernandez M."/>
            <person name="Wu X."/>
            <person name="de Brujin I."/>
            <person name="Lundin D."/>
            <person name="Andersson A."/>
            <person name="Bertilsson S."/>
            <person name="Dopson M."/>
        </authorList>
    </citation>
    <scope>NUCLEOTIDE SEQUENCE</scope>
    <source>
        <strain evidence="1">TM448A02853</strain>
    </source>
</reference>
<evidence type="ECO:0000313" key="1">
    <source>
        <dbReference type="EMBL" id="QJA52627.1"/>
    </source>
</evidence>
<organism evidence="1">
    <name type="scientific">viral metagenome</name>
    <dbReference type="NCBI Taxonomy" id="1070528"/>
    <lineage>
        <taxon>unclassified sequences</taxon>
        <taxon>metagenomes</taxon>
        <taxon>organismal metagenomes</taxon>
    </lineage>
</organism>
<protein>
    <submittedName>
        <fullName evidence="1">Uncharacterized protein</fullName>
    </submittedName>
</protein>
<dbReference type="EMBL" id="MT144355">
    <property type="protein sequence ID" value="QJA52627.1"/>
    <property type="molecule type" value="Genomic_DNA"/>
</dbReference>
<sequence length="68" mass="7903">MVVLRNAKGKMILIPCLSCHYSTFDIDNMKAYLNLHGLQSFKRIIIEVYMELDIVETKKIFDILPKVS</sequence>